<reference evidence="1 2" key="1">
    <citation type="submission" date="2019-06" db="EMBL/GenBank/DDBJ databases">
        <authorList>
            <person name="Rodrigo-Torres L."/>
            <person name="Arahal R. D."/>
            <person name="Lucena T."/>
        </authorList>
    </citation>
    <scope>NUCLEOTIDE SEQUENCE [LARGE SCALE GENOMIC DNA]</scope>
    <source>
        <strain evidence="1 2">SB0023/3</strain>
    </source>
</reference>
<keyword evidence="2" id="KW-1185">Reference proteome</keyword>
<evidence type="ECO:0000313" key="2">
    <source>
        <dbReference type="Proteomes" id="UP000410984"/>
    </source>
</evidence>
<dbReference type="RefSeq" id="WP_185156704.1">
    <property type="nucleotide sequence ID" value="NZ_CABFPH010000001.1"/>
</dbReference>
<organism evidence="1 2">
    <name type="scientific">Methylobacterium symbioticum</name>
    <dbReference type="NCBI Taxonomy" id="2584084"/>
    <lineage>
        <taxon>Bacteria</taxon>
        <taxon>Pseudomonadati</taxon>
        <taxon>Pseudomonadota</taxon>
        <taxon>Alphaproteobacteria</taxon>
        <taxon>Hyphomicrobiales</taxon>
        <taxon>Methylobacteriaceae</taxon>
        <taxon>Methylobacterium</taxon>
    </lineage>
</organism>
<protein>
    <submittedName>
        <fullName evidence="1">Uncharacterized protein</fullName>
    </submittedName>
</protein>
<proteinExistence type="predicted"/>
<evidence type="ECO:0000313" key="1">
    <source>
        <dbReference type="EMBL" id="VUD69613.1"/>
    </source>
</evidence>
<dbReference type="EMBL" id="CABFPH010000001">
    <property type="protein sequence ID" value="VUD69613.1"/>
    <property type="molecule type" value="Genomic_DNA"/>
</dbReference>
<name>A0A509E8V4_9HYPH</name>
<dbReference type="Proteomes" id="UP000410984">
    <property type="component" value="Unassembled WGS sequence"/>
</dbReference>
<gene>
    <name evidence="1" type="ORF">MET9862_00166</name>
</gene>
<dbReference type="AlphaFoldDB" id="A0A509E8V4"/>
<sequence>MAQHRKPEEIAAELQQADVLISQGRSVTDAIRAIGVNSVSCDRWR</sequence>
<accession>A0A509E8V4</accession>